<keyword evidence="1" id="KW-0812">Transmembrane</keyword>
<reference evidence="2 3" key="1">
    <citation type="submission" date="2015-01" db="EMBL/GenBank/DDBJ databases">
        <title>Evolution of Trichinella species and genotypes.</title>
        <authorList>
            <person name="Korhonen P.K."/>
            <person name="Edoardo P."/>
            <person name="Giuseppe L.R."/>
            <person name="Gasser R.B."/>
        </authorList>
    </citation>
    <scope>NUCLEOTIDE SEQUENCE [LARGE SCALE GENOMIC DNA]</scope>
    <source>
        <strain evidence="2">ISS141</strain>
    </source>
</reference>
<comment type="caution">
    <text evidence="2">The sequence shown here is derived from an EMBL/GenBank/DDBJ whole genome shotgun (WGS) entry which is preliminary data.</text>
</comment>
<keyword evidence="1" id="KW-0472">Membrane</keyword>
<evidence type="ECO:0000256" key="1">
    <source>
        <dbReference type="SAM" id="Phobius"/>
    </source>
</evidence>
<proteinExistence type="predicted"/>
<keyword evidence="1" id="KW-1133">Transmembrane helix</keyword>
<gene>
    <name evidence="2" type="ORF">T4E_5360</name>
</gene>
<sequence>MHNVSDKRFKSTVGCSVRISSLFMVALGAVTVTTQAFYSDTIALKYRAIPQTRNTNVQAAAAVLSSVPDDS</sequence>
<name>A0A0V0Y6D7_TRIPS</name>
<feature type="transmembrane region" description="Helical" evidence="1">
    <location>
        <begin position="21"/>
        <end position="38"/>
    </location>
</feature>
<evidence type="ECO:0000313" key="2">
    <source>
        <dbReference type="EMBL" id="KRX95982.1"/>
    </source>
</evidence>
<dbReference type="AlphaFoldDB" id="A0A0V0Y6D7"/>
<dbReference type="Proteomes" id="UP000054815">
    <property type="component" value="Unassembled WGS sequence"/>
</dbReference>
<organism evidence="2 3">
    <name type="scientific">Trichinella pseudospiralis</name>
    <name type="common">Parasitic roundworm</name>
    <dbReference type="NCBI Taxonomy" id="6337"/>
    <lineage>
        <taxon>Eukaryota</taxon>
        <taxon>Metazoa</taxon>
        <taxon>Ecdysozoa</taxon>
        <taxon>Nematoda</taxon>
        <taxon>Enoplea</taxon>
        <taxon>Dorylaimia</taxon>
        <taxon>Trichinellida</taxon>
        <taxon>Trichinellidae</taxon>
        <taxon>Trichinella</taxon>
    </lineage>
</organism>
<evidence type="ECO:0000313" key="3">
    <source>
        <dbReference type="Proteomes" id="UP000054815"/>
    </source>
</evidence>
<accession>A0A0V0Y6D7</accession>
<protein>
    <submittedName>
        <fullName evidence="2">Uncharacterized protein</fullName>
    </submittedName>
</protein>
<dbReference type="EMBL" id="JYDU01000049">
    <property type="protein sequence ID" value="KRX95982.1"/>
    <property type="molecule type" value="Genomic_DNA"/>
</dbReference>